<gene>
    <name evidence="3" type="ORF">ISU10_05055</name>
</gene>
<dbReference type="AlphaFoldDB" id="A0A930YNW9"/>
<dbReference type="InterPro" id="IPR050282">
    <property type="entry name" value="Cycloisomerase_2"/>
</dbReference>
<feature type="signal peptide" evidence="2">
    <location>
        <begin position="1"/>
        <end position="30"/>
    </location>
</feature>
<dbReference type="Gene3D" id="2.130.10.10">
    <property type="entry name" value="YVTN repeat-like/Quinoprotein amine dehydrogenase"/>
    <property type="match status" value="3"/>
</dbReference>
<dbReference type="EMBL" id="JADKPO010000005">
    <property type="protein sequence ID" value="MBF4767130.1"/>
    <property type="molecule type" value="Genomic_DNA"/>
</dbReference>
<dbReference type="Pfam" id="PF10282">
    <property type="entry name" value="Lactonase"/>
    <property type="match status" value="1"/>
</dbReference>
<dbReference type="InterPro" id="IPR015943">
    <property type="entry name" value="WD40/YVTN_repeat-like_dom_sf"/>
</dbReference>
<evidence type="ECO:0000313" key="3">
    <source>
        <dbReference type="EMBL" id="MBF4767130.1"/>
    </source>
</evidence>
<accession>A0A930YNW9</accession>
<evidence type="ECO:0000256" key="1">
    <source>
        <dbReference type="ARBA" id="ARBA00005564"/>
    </source>
</evidence>
<dbReference type="PANTHER" id="PTHR30344:SF1">
    <property type="entry name" value="6-PHOSPHOGLUCONOLACTONASE"/>
    <property type="match status" value="1"/>
</dbReference>
<reference evidence="3" key="1">
    <citation type="submission" date="2020-11" db="EMBL/GenBank/DDBJ databases">
        <title>Nocardioides cynanchi sp. nov., isolated from soil of rhizosphere of Cynanchum wilfordii.</title>
        <authorList>
            <person name="Lee J.-S."/>
            <person name="Suh M.K."/>
            <person name="Kim J.-S."/>
        </authorList>
    </citation>
    <scope>NUCLEOTIDE SEQUENCE</scope>
    <source>
        <strain evidence="3">KCTC 19276</strain>
    </source>
</reference>
<dbReference type="RefSeq" id="WP_194695288.1">
    <property type="nucleotide sequence ID" value="NZ_JADKPO010000005.1"/>
</dbReference>
<comment type="similarity">
    <text evidence="1">Belongs to the cycloisomerase 2 family.</text>
</comment>
<dbReference type="InterPro" id="IPR011045">
    <property type="entry name" value="N2O_reductase_N"/>
</dbReference>
<evidence type="ECO:0000313" key="4">
    <source>
        <dbReference type="Proteomes" id="UP000660668"/>
    </source>
</evidence>
<dbReference type="GO" id="GO:0017057">
    <property type="term" value="F:6-phosphogluconolactonase activity"/>
    <property type="evidence" value="ECO:0007669"/>
    <property type="project" value="TreeGrafter"/>
</dbReference>
<keyword evidence="4" id="KW-1185">Reference proteome</keyword>
<dbReference type="SUPFAM" id="SSF50974">
    <property type="entry name" value="Nitrous oxide reductase, N-terminal domain"/>
    <property type="match status" value="1"/>
</dbReference>
<dbReference type="InterPro" id="IPR019405">
    <property type="entry name" value="Lactonase_7-beta_prop"/>
</dbReference>
<keyword evidence="2" id="KW-0732">Signal</keyword>
<sequence length="392" mass="39927">MNRLLSRALVMLPVGAVGITVAAVAPPSFAATATSTPVQTEGAVFVQTDDLQHNAIVAFARDADGHLTRTGEVATGGRGGVEQDVPLDSLASQDSLTYDAPHRLLFAVNAGSDTVTSFRVAGTHLSRLQTVASGGVFPVSVSAGHDRLYVLNAGGSGNVTGYRITPVGLLTPIPGASRDLGLANDARPEFITAPADIAQTGDGEHVVVTTKANNTIDVFNVNNGRLSAPVENPAASAVPFAVSFDSHARLAVANAGSSSVSTYRIRSDGTLETITAGIQDGQAALCWLVGTGDTFFGGNAGSSTISAFAVDEAGTASLTGTPDGVVAHTGGGTGGTIDLAITRDRRFLYAENAFAGTVEGYRIEPDHTLTLVDTAAGLPQFDGHGMEGLVAL</sequence>
<protein>
    <submittedName>
        <fullName evidence="3">Beta-propeller fold lactonase family protein</fullName>
    </submittedName>
</protein>
<evidence type="ECO:0000256" key="2">
    <source>
        <dbReference type="SAM" id="SignalP"/>
    </source>
</evidence>
<organism evidence="3 4">
    <name type="scientific">Nocardioides agariphilus</name>
    <dbReference type="NCBI Taxonomy" id="433664"/>
    <lineage>
        <taxon>Bacteria</taxon>
        <taxon>Bacillati</taxon>
        <taxon>Actinomycetota</taxon>
        <taxon>Actinomycetes</taxon>
        <taxon>Propionibacteriales</taxon>
        <taxon>Nocardioidaceae</taxon>
        <taxon>Nocardioides</taxon>
    </lineage>
</organism>
<proteinExistence type="inferred from homology"/>
<feature type="chain" id="PRO_5037940489" evidence="2">
    <location>
        <begin position="31"/>
        <end position="392"/>
    </location>
</feature>
<name>A0A930YNW9_9ACTN</name>
<dbReference type="Proteomes" id="UP000660668">
    <property type="component" value="Unassembled WGS sequence"/>
</dbReference>
<dbReference type="PANTHER" id="PTHR30344">
    <property type="entry name" value="6-PHOSPHOGLUCONOLACTONASE-RELATED"/>
    <property type="match status" value="1"/>
</dbReference>
<comment type="caution">
    <text evidence="3">The sequence shown here is derived from an EMBL/GenBank/DDBJ whole genome shotgun (WGS) entry which is preliminary data.</text>
</comment>